<feature type="transmembrane region" description="Helical" evidence="1">
    <location>
        <begin position="60"/>
        <end position="79"/>
    </location>
</feature>
<keyword evidence="1" id="KW-0812">Transmembrane</keyword>
<evidence type="ECO:0000256" key="1">
    <source>
        <dbReference type="SAM" id="Phobius"/>
    </source>
</evidence>
<protein>
    <submittedName>
        <fullName evidence="2">Uncharacterized protein</fullName>
    </submittedName>
</protein>
<dbReference type="EMBL" id="CCXW01000001">
    <property type="protein sequence ID" value="CEG32981.1"/>
    <property type="molecule type" value="Genomic_DNA"/>
</dbReference>
<proteinExistence type="predicted"/>
<accession>A0AAN2TTH0</accession>
<dbReference type="Proteomes" id="UP000182110">
    <property type="component" value="Unassembled WGS sequence"/>
</dbReference>
<gene>
    <name evidence="2" type="ORF">BN1180_03152</name>
</gene>
<reference evidence="2 3" key="1">
    <citation type="journal article" date="2014" name="Genome Announc.">
        <title>Genome Sequence of Bacillus simplex Strain P558, Isolated from a Human Fecal Sample.</title>
        <authorList>
            <person name="Croce O."/>
            <person name="Hugon P."/>
            <person name="Lagier J.C."/>
            <person name="Bibi F."/>
            <person name="Robert C."/>
            <person name="Azhar E.I."/>
            <person name="Raoult D."/>
            <person name="Fournier P.E."/>
        </authorList>
    </citation>
    <scope>NUCLEOTIDE SEQUENCE [LARGE SCALE GENOMIC DNA]</scope>
    <source>
        <strain evidence="2 3">P558</strain>
    </source>
</reference>
<keyword evidence="3" id="KW-1185">Reference proteome</keyword>
<keyword evidence="1" id="KW-0472">Membrane</keyword>
<dbReference type="AlphaFoldDB" id="A0AAN2TTH0"/>
<comment type="caution">
    <text evidence="2">The sequence shown here is derived from an EMBL/GenBank/DDBJ whole genome shotgun (WGS) entry which is preliminary data.</text>
</comment>
<keyword evidence="1" id="KW-1133">Transmembrane helix</keyword>
<evidence type="ECO:0000313" key="3">
    <source>
        <dbReference type="Proteomes" id="UP000182110"/>
    </source>
</evidence>
<feature type="transmembrane region" description="Helical" evidence="1">
    <location>
        <begin position="35"/>
        <end position="54"/>
    </location>
</feature>
<organism evidence="2 3">
    <name type="scientific">Peribacillus simplex</name>
    <dbReference type="NCBI Taxonomy" id="1478"/>
    <lineage>
        <taxon>Bacteria</taxon>
        <taxon>Bacillati</taxon>
        <taxon>Bacillota</taxon>
        <taxon>Bacilli</taxon>
        <taxon>Bacillales</taxon>
        <taxon>Bacillaceae</taxon>
        <taxon>Peribacillus</taxon>
    </lineage>
</organism>
<sequence length="80" mass="9034">MNRSKYGMFDWDSSSGNSLFKYRRFEGKRKTVDDYALAYVGVGMVDIVIVSFAPELMMTGQHWLFTLVTVVAGSAILLFP</sequence>
<name>A0AAN2TTH0_9BACI</name>
<evidence type="ECO:0000313" key="2">
    <source>
        <dbReference type="EMBL" id="CEG32981.1"/>
    </source>
</evidence>